<dbReference type="PANTHER" id="PTHR32060">
    <property type="entry name" value="TAIL-SPECIFIC PROTEASE"/>
    <property type="match status" value="1"/>
</dbReference>
<keyword evidence="3" id="KW-1185">Reference proteome</keyword>
<dbReference type="Gene3D" id="3.90.226.10">
    <property type="entry name" value="2-enoyl-CoA Hydratase, Chain A, domain 1"/>
    <property type="match status" value="1"/>
</dbReference>
<feature type="domain" description="Tail specific protease" evidence="1">
    <location>
        <begin position="64"/>
        <end position="279"/>
    </location>
</feature>
<gene>
    <name evidence="2" type="ORF">GCM10010269_78280</name>
</gene>
<dbReference type="EMBL" id="BMTL01000053">
    <property type="protein sequence ID" value="GGS27976.1"/>
    <property type="molecule type" value="Genomic_DNA"/>
</dbReference>
<comment type="caution">
    <text evidence="2">The sequence shown here is derived from an EMBL/GenBank/DDBJ whole genome shotgun (WGS) entry which is preliminary data.</text>
</comment>
<dbReference type="InterPro" id="IPR029045">
    <property type="entry name" value="ClpP/crotonase-like_dom_sf"/>
</dbReference>
<accession>A0A918GBX7</accession>
<dbReference type="AlphaFoldDB" id="A0A918GBX7"/>
<dbReference type="GO" id="GO:0007165">
    <property type="term" value="P:signal transduction"/>
    <property type="evidence" value="ECO:0007669"/>
    <property type="project" value="TreeGrafter"/>
</dbReference>
<protein>
    <submittedName>
        <fullName evidence="2">Peptidase S41</fullName>
    </submittedName>
</protein>
<dbReference type="InterPro" id="IPR005151">
    <property type="entry name" value="Tail-specific_protease"/>
</dbReference>
<dbReference type="Gene3D" id="3.30.750.44">
    <property type="match status" value="1"/>
</dbReference>
<reference evidence="2" key="2">
    <citation type="submission" date="2020-09" db="EMBL/GenBank/DDBJ databases">
        <authorList>
            <person name="Sun Q."/>
            <person name="Ohkuma M."/>
        </authorList>
    </citation>
    <scope>NUCLEOTIDE SEQUENCE</scope>
    <source>
        <strain evidence="2">JCM 4386</strain>
    </source>
</reference>
<evidence type="ECO:0000313" key="2">
    <source>
        <dbReference type="EMBL" id="GGS27976.1"/>
    </source>
</evidence>
<proteinExistence type="predicted"/>
<name>A0A918GBX7_9ACTN</name>
<sequence length="318" mass="34142">MSAAARSYLSKVLDIMEKNALLRHQVEWTEVRRQAFSQARAAQKPSDTYDAIRSALRTAGHGHSSFFEPKQVKEVIEAPPDSSFQGPEARSLGEHVAYVSLPAVQGSDAAYQRYVRQGREAVAKADRPGACGWVVDLRRNHGGSMWPMLAVAGPILGDGKVGMFVDPDGKTYPWTIQNGSPRENGRPFDWGDSAPVANPHAPVAVLTDGVTASAAEAVAVAFRGRPQTRSFGEDTYGVPTGNKNRRLSDGAVLGLTEVKDADRTGRNYDAPISPDEEIPTMKLRSGAHADQVLQAAKNWLSKSARGCGSGRSGPRPGP</sequence>
<dbReference type="Pfam" id="PF03572">
    <property type="entry name" value="Peptidase_S41"/>
    <property type="match status" value="1"/>
</dbReference>
<dbReference type="SUPFAM" id="SSF52096">
    <property type="entry name" value="ClpP/crotonase"/>
    <property type="match status" value="1"/>
</dbReference>
<dbReference type="Proteomes" id="UP000606194">
    <property type="component" value="Unassembled WGS sequence"/>
</dbReference>
<organism evidence="2 3">
    <name type="scientific">Streptomyces humidus</name>
    <dbReference type="NCBI Taxonomy" id="52259"/>
    <lineage>
        <taxon>Bacteria</taxon>
        <taxon>Bacillati</taxon>
        <taxon>Actinomycetota</taxon>
        <taxon>Actinomycetes</taxon>
        <taxon>Kitasatosporales</taxon>
        <taxon>Streptomycetaceae</taxon>
        <taxon>Streptomyces</taxon>
    </lineage>
</organism>
<dbReference type="SMART" id="SM00245">
    <property type="entry name" value="TSPc"/>
    <property type="match status" value="1"/>
</dbReference>
<dbReference type="GO" id="GO:0030288">
    <property type="term" value="C:outer membrane-bounded periplasmic space"/>
    <property type="evidence" value="ECO:0007669"/>
    <property type="project" value="TreeGrafter"/>
</dbReference>
<dbReference type="GO" id="GO:0004175">
    <property type="term" value="F:endopeptidase activity"/>
    <property type="evidence" value="ECO:0007669"/>
    <property type="project" value="TreeGrafter"/>
</dbReference>
<dbReference type="PANTHER" id="PTHR32060:SF30">
    <property type="entry name" value="CARBOXY-TERMINAL PROCESSING PROTEASE CTPA"/>
    <property type="match status" value="1"/>
</dbReference>
<reference evidence="2" key="1">
    <citation type="journal article" date="2014" name="Int. J. Syst. Evol. Microbiol.">
        <title>Complete genome sequence of Corynebacterium casei LMG S-19264T (=DSM 44701T), isolated from a smear-ripened cheese.</title>
        <authorList>
            <consortium name="US DOE Joint Genome Institute (JGI-PGF)"/>
            <person name="Walter F."/>
            <person name="Albersmeier A."/>
            <person name="Kalinowski J."/>
            <person name="Ruckert C."/>
        </authorList>
    </citation>
    <scope>NUCLEOTIDE SEQUENCE</scope>
    <source>
        <strain evidence="2">JCM 4386</strain>
    </source>
</reference>
<evidence type="ECO:0000313" key="3">
    <source>
        <dbReference type="Proteomes" id="UP000606194"/>
    </source>
</evidence>
<dbReference type="GO" id="GO:0008236">
    <property type="term" value="F:serine-type peptidase activity"/>
    <property type="evidence" value="ECO:0007669"/>
    <property type="project" value="InterPro"/>
</dbReference>
<dbReference type="GO" id="GO:0006508">
    <property type="term" value="P:proteolysis"/>
    <property type="evidence" value="ECO:0007669"/>
    <property type="project" value="InterPro"/>
</dbReference>
<evidence type="ECO:0000259" key="1">
    <source>
        <dbReference type="SMART" id="SM00245"/>
    </source>
</evidence>